<dbReference type="InterPro" id="IPR004646">
    <property type="entry name" value="Fe-S_hydro-lyase_TtdA-typ_cat"/>
</dbReference>
<keyword evidence="9" id="KW-1185">Reference proteome</keyword>
<evidence type="ECO:0000256" key="3">
    <source>
        <dbReference type="ARBA" id="ARBA00022723"/>
    </source>
</evidence>
<evidence type="ECO:0000313" key="9">
    <source>
        <dbReference type="Proteomes" id="UP000017148"/>
    </source>
</evidence>
<evidence type="ECO:0000256" key="4">
    <source>
        <dbReference type="ARBA" id="ARBA00023004"/>
    </source>
</evidence>
<evidence type="ECO:0000256" key="6">
    <source>
        <dbReference type="ARBA" id="ARBA00023239"/>
    </source>
</evidence>
<accession>U7D7S6</accession>
<comment type="caution">
    <text evidence="8">The sequence shown here is derived from an EMBL/GenBank/DDBJ whole genome shotgun (WGS) entry which is preliminary data.</text>
</comment>
<keyword evidence="5" id="KW-0411">Iron-sulfur</keyword>
<dbReference type="GO" id="GO:0051539">
    <property type="term" value="F:4 iron, 4 sulfur cluster binding"/>
    <property type="evidence" value="ECO:0007669"/>
    <property type="project" value="UniProtKB-KW"/>
</dbReference>
<keyword evidence="3" id="KW-0479">Metal-binding</keyword>
<sequence length="283" mass="30678">MDIRMLSRDQVVSAVRNLCLEAARYLPADVLARMEKYAHAEKNFRGRAILEQCIENARIAAEKKLPICQDTGFAVLFVEMGTACCLDEGSVEEACQEGVRRGYTEGYLRKSIVHDPLFDRVNTNDNTPAVIHLRSVPGKSLRIVLAPKGGGSENMSRTAMLKPADGVEGVRDFVFRTVVEAGGNPCPPTIVGVGLGGTLEQCCLMAKKSLLRPVGTPHEDPRYARLEQELLEQINSSGVGPQGLGGRTTALAVHITPYPCHIAQLPVAVNLNCHAARHAEVTL</sequence>
<reference evidence="8 9" key="1">
    <citation type="journal article" date="2013" name="Environ. Microbiol.">
        <title>Genome analysis of Chitinivibrio alkaliphilus gen. nov., sp. nov., a novel extremely haloalkaliphilic anaerobic chitinolytic bacterium from the candidate phylum Termite Group 3.</title>
        <authorList>
            <person name="Sorokin D.Y."/>
            <person name="Gumerov V.M."/>
            <person name="Rakitin A.L."/>
            <person name="Beletsky A.V."/>
            <person name="Damste J.S."/>
            <person name="Muyzer G."/>
            <person name="Mardanov A.V."/>
            <person name="Ravin N.V."/>
        </authorList>
    </citation>
    <scope>NUCLEOTIDE SEQUENCE [LARGE SCALE GENOMIC DNA]</scope>
    <source>
        <strain evidence="8 9">ACht1</strain>
    </source>
</reference>
<protein>
    <submittedName>
        <fullName evidence="8">Fumarate hydratase, alpha subunit</fullName>
    </submittedName>
</protein>
<dbReference type="PANTHER" id="PTHR30389">
    <property type="entry name" value="FUMARATE HYDRATASE-RELATED"/>
    <property type="match status" value="1"/>
</dbReference>
<keyword evidence="2" id="KW-0004">4Fe-4S</keyword>
<dbReference type="PANTHER" id="PTHR30389:SF17">
    <property type="entry name" value="L(+)-TARTRATE DEHYDRATASE SUBUNIT ALPHA-RELATED"/>
    <property type="match status" value="1"/>
</dbReference>
<evidence type="ECO:0000256" key="1">
    <source>
        <dbReference type="ARBA" id="ARBA00008876"/>
    </source>
</evidence>
<name>U7D7S6_9BACT</name>
<dbReference type="Proteomes" id="UP000017148">
    <property type="component" value="Unassembled WGS sequence"/>
</dbReference>
<comment type="similarity">
    <text evidence="1">Belongs to the class-I fumarase family.</text>
</comment>
<organism evidence="8 9">
    <name type="scientific">Chitinivibrio alkaliphilus ACht1</name>
    <dbReference type="NCBI Taxonomy" id="1313304"/>
    <lineage>
        <taxon>Bacteria</taxon>
        <taxon>Pseudomonadati</taxon>
        <taxon>Fibrobacterota</taxon>
        <taxon>Chitinivibrionia</taxon>
        <taxon>Chitinivibrionales</taxon>
        <taxon>Chitinivibrionaceae</taxon>
        <taxon>Chitinivibrio</taxon>
    </lineage>
</organism>
<dbReference type="GO" id="GO:0016829">
    <property type="term" value="F:lyase activity"/>
    <property type="evidence" value="ECO:0007669"/>
    <property type="project" value="UniProtKB-KW"/>
</dbReference>
<keyword evidence="4" id="KW-0408">Iron</keyword>
<dbReference type="EMBL" id="ASJR01000007">
    <property type="protein sequence ID" value="ERP31988.1"/>
    <property type="molecule type" value="Genomic_DNA"/>
</dbReference>
<dbReference type="Pfam" id="PF05681">
    <property type="entry name" value="Fumerase"/>
    <property type="match status" value="1"/>
</dbReference>
<dbReference type="GO" id="GO:0046872">
    <property type="term" value="F:metal ion binding"/>
    <property type="evidence" value="ECO:0007669"/>
    <property type="project" value="UniProtKB-KW"/>
</dbReference>
<evidence type="ECO:0000313" key="8">
    <source>
        <dbReference type="EMBL" id="ERP31988.1"/>
    </source>
</evidence>
<gene>
    <name evidence="8" type="ORF">CALK_0967</name>
</gene>
<dbReference type="NCBIfam" id="TIGR00722">
    <property type="entry name" value="ttdA_fumA_fumB"/>
    <property type="match status" value="1"/>
</dbReference>
<dbReference type="AlphaFoldDB" id="U7D7S6"/>
<evidence type="ECO:0000256" key="2">
    <source>
        <dbReference type="ARBA" id="ARBA00022485"/>
    </source>
</evidence>
<proteinExistence type="inferred from homology"/>
<evidence type="ECO:0000256" key="5">
    <source>
        <dbReference type="ARBA" id="ARBA00023014"/>
    </source>
</evidence>
<feature type="domain" description="Fe-S hydro-lyase tartrate dehydratase alpha-type catalytic" evidence="7">
    <location>
        <begin position="13"/>
        <end position="281"/>
    </location>
</feature>
<keyword evidence="6" id="KW-0456">Lyase</keyword>
<evidence type="ECO:0000259" key="7">
    <source>
        <dbReference type="Pfam" id="PF05681"/>
    </source>
</evidence>
<dbReference type="NCBIfam" id="NF004885">
    <property type="entry name" value="PRK06246.1"/>
    <property type="match status" value="1"/>
</dbReference>
<dbReference type="InterPro" id="IPR051208">
    <property type="entry name" value="Class-I_Fumarase/Tartrate_DH"/>
</dbReference>
<dbReference type="STRING" id="1313304.CALK_0967"/>
<dbReference type="PATRIC" id="fig|1313304.3.peg.923"/>
<dbReference type="eggNOG" id="COG1951">
    <property type="taxonomic scope" value="Bacteria"/>
</dbReference>